<proteinExistence type="predicted"/>
<gene>
    <name evidence="6" type="ORF">GCM10011611_50300</name>
</gene>
<dbReference type="Proteomes" id="UP000646365">
    <property type="component" value="Unassembled WGS sequence"/>
</dbReference>
<evidence type="ECO:0000259" key="5">
    <source>
        <dbReference type="PROSITE" id="PS50932"/>
    </source>
</evidence>
<reference evidence="6" key="1">
    <citation type="journal article" date="2014" name="Int. J. Syst. Evol. Microbiol.">
        <title>Complete genome sequence of Corynebacterium casei LMG S-19264T (=DSM 44701T), isolated from a smear-ripened cheese.</title>
        <authorList>
            <consortium name="US DOE Joint Genome Institute (JGI-PGF)"/>
            <person name="Walter F."/>
            <person name="Albersmeier A."/>
            <person name="Kalinowski J."/>
            <person name="Ruckert C."/>
        </authorList>
    </citation>
    <scope>NUCLEOTIDE SEQUENCE</scope>
    <source>
        <strain evidence="6">CGMCC 1.15725</strain>
    </source>
</reference>
<reference evidence="6" key="2">
    <citation type="submission" date="2020-09" db="EMBL/GenBank/DDBJ databases">
        <authorList>
            <person name="Sun Q."/>
            <person name="Zhou Y."/>
        </authorList>
    </citation>
    <scope>NUCLEOTIDE SEQUENCE</scope>
    <source>
        <strain evidence="6">CGMCC 1.15725</strain>
    </source>
</reference>
<evidence type="ECO:0000256" key="4">
    <source>
        <dbReference type="ARBA" id="ARBA00023163"/>
    </source>
</evidence>
<dbReference type="InterPro" id="IPR000843">
    <property type="entry name" value="HTH_LacI"/>
</dbReference>
<evidence type="ECO:0000313" key="7">
    <source>
        <dbReference type="Proteomes" id="UP000646365"/>
    </source>
</evidence>
<evidence type="ECO:0000256" key="2">
    <source>
        <dbReference type="ARBA" id="ARBA00023015"/>
    </source>
</evidence>
<comment type="caution">
    <text evidence="6">The sequence shown here is derived from an EMBL/GenBank/DDBJ whole genome shotgun (WGS) entry which is preliminary data.</text>
</comment>
<keyword evidence="1" id="KW-0678">Repressor</keyword>
<keyword evidence="4" id="KW-0804">Transcription</keyword>
<dbReference type="GO" id="GO:0003700">
    <property type="term" value="F:DNA-binding transcription factor activity"/>
    <property type="evidence" value="ECO:0007669"/>
    <property type="project" value="TreeGrafter"/>
</dbReference>
<dbReference type="EMBL" id="BMJQ01000015">
    <property type="protein sequence ID" value="GGF37824.1"/>
    <property type="molecule type" value="Genomic_DNA"/>
</dbReference>
<dbReference type="CDD" id="cd06267">
    <property type="entry name" value="PBP1_LacI_sugar_binding-like"/>
    <property type="match status" value="1"/>
</dbReference>
<feature type="domain" description="HTH lacI-type" evidence="5">
    <location>
        <begin position="1"/>
        <end position="47"/>
    </location>
</feature>
<keyword evidence="7" id="KW-1185">Reference proteome</keyword>
<dbReference type="Gene3D" id="1.10.260.40">
    <property type="entry name" value="lambda repressor-like DNA-binding domains"/>
    <property type="match status" value="1"/>
</dbReference>
<dbReference type="InterPro" id="IPR028082">
    <property type="entry name" value="Peripla_BP_I"/>
</dbReference>
<dbReference type="PANTHER" id="PTHR30146:SF148">
    <property type="entry name" value="HTH-TYPE TRANSCRIPTIONAL REPRESSOR PURR-RELATED"/>
    <property type="match status" value="1"/>
</dbReference>
<dbReference type="Pfam" id="PF00356">
    <property type="entry name" value="LacI"/>
    <property type="match status" value="1"/>
</dbReference>
<evidence type="ECO:0000256" key="3">
    <source>
        <dbReference type="ARBA" id="ARBA00023125"/>
    </source>
</evidence>
<protein>
    <submittedName>
        <fullName evidence="6">LacI family transcriptional regulator</fullName>
    </submittedName>
</protein>
<name>A0A8J2YYQ3_9PROT</name>
<dbReference type="SMART" id="SM00354">
    <property type="entry name" value="HTH_LACI"/>
    <property type="match status" value="1"/>
</dbReference>
<dbReference type="InterPro" id="IPR001761">
    <property type="entry name" value="Peripla_BP/Lac1_sug-bd_dom"/>
</dbReference>
<evidence type="ECO:0000313" key="6">
    <source>
        <dbReference type="EMBL" id="GGF37824.1"/>
    </source>
</evidence>
<dbReference type="PROSITE" id="PS50932">
    <property type="entry name" value="HTH_LACI_2"/>
    <property type="match status" value="1"/>
</dbReference>
<dbReference type="PANTHER" id="PTHR30146">
    <property type="entry name" value="LACI-RELATED TRANSCRIPTIONAL REPRESSOR"/>
    <property type="match status" value="1"/>
</dbReference>
<keyword evidence="2" id="KW-0805">Transcription regulation</keyword>
<evidence type="ECO:0000256" key="1">
    <source>
        <dbReference type="ARBA" id="ARBA00022491"/>
    </source>
</evidence>
<dbReference type="AlphaFoldDB" id="A0A8J2YYQ3"/>
<dbReference type="InterPro" id="IPR010982">
    <property type="entry name" value="Lambda_DNA-bd_dom_sf"/>
</dbReference>
<sequence length="323" mass="34274">MAGVSVSTASHVVNGTRYVSPGKAKLVNDAIAAVGYFPNTLARSLKLASTSSVGLAISALSNPYFSDIICAVEAECARLGLMVFLSDTQDDPEKEIAVIRALHQRRVDGIIFAPSAAPGPALDYLAERGVPCVLIDRMADPRFDQIGVDNFKAMQALVHHVVSLGHRNIGFVAGQPGFATTVERIAGFHAALQAVGIRVRPDAVVTGTATTASAAAATYRLLSQALPPSVIITGNNLATIGVMRAVRELGLAVPDDLSLVGIDDFEWADFFEPRLTLVEQPCNELGRQAAALLVERIASPNGIRRSVRLEPTLRLRASCRSLV</sequence>
<dbReference type="Gene3D" id="3.40.50.2300">
    <property type="match status" value="2"/>
</dbReference>
<organism evidence="6 7">
    <name type="scientific">Aliidongia dinghuensis</name>
    <dbReference type="NCBI Taxonomy" id="1867774"/>
    <lineage>
        <taxon>Bacteria</taxon>
        <taxon>Pseudomonadati</taxon>
        <taxon>Pseudomonadota</taxon>
        <taxon>Alphaproteobacteria</taxon>
        <taxon>Rhodospirillales</taxon>
        <taxon>Dongiaceae</taxon>
        <taxon>Aliidongia</taxon>
    </lineage>
</organism>
<dbReference type="GO" id="GO:0000976">
    <property type="term" value="F:transcription cis-regulatory region binding"/>
    <property type="evidence" value="ECO:0007669"/>
    <property type="project" value="TreeGrafter"/>
</dbReference>
<keyword evidence="3" id="KW-0238">DNA-binding</keyword>
<accession>A0A8J2YYQ3</accession>
<dbReference type="CDD" id="cd01392">
    <property type="entry name" value="HTH_LacI"/>
    <property type="match status" value="1"/>
</dbReference>
<dbReference type="Pfam" id="PF00532">
    <property type="entry name" value="Peripla_BP_1"/>
    <property type="match status" value="1"/>
</dbReference>
<dbReference type="SUPFAM" id="SSF47413">
    <property type="entry name" value="lambda repressor-like DNA-binding domains"/>
    <property type="match status" value="1"/>
</dbReference>
<dbReference type="SUPFAM" id="SSF53822">
    <property type="entry name" value="Periplasmic binding protein-like I"/>
    <property type="match status" value="1"/>
</dbReference>